<dbReference type="Gene3D" id="3.40.50.10540">
    <property type="entry name" value="Crotonobetainyl-coa:carnitine coa-transferase, domain 1"/>
    <property type="match status" value="1"/>
</dbReference>
<proteinExistence type="inferred from homology"/>
<feature type="compositionally biased region" description="Polar residues" evidence="2">
    <location>
        <begin position="542"/>
        <end position="551"/>
    </location>
</feature>
<dbReference type="PANTHER" id="PTHR48229:SF1">
    <property type="entry name" value="ALPHA METHYLACYL-COA RACEMASE-RELATED"/>
    <property type="match status" value="1"/>
</dbReference>
<keyword evidence="3" id="KW-0808">Transferase</keyword>
<organism evidence="3 4">
    <name type="scientific">Ascoidea rubescens DSM 1968</name>
    <dbReference type="NCBI Taxonomy" id="1344418"/>
    <lineage>
        <taxon>Eukaryota</taxon>
        <taxon>Fungi</taxon>
        <taxon>Dikarya</taxon>
        <taxon>Ascomycota</taxon>
        <taxon>Saccharomycotina</taxon>
        <taxon>Saccharomycetes</taxon>
        <taxon>Ascoideaceae</taxon>
        <taxon>Ascoidea</taxon>
    </lineage>
</organism>
<dbReference type="PANTHER" id="PTHR48229">
    <property type="entry name" value="CAIB/BAIF FAMILY ENZYME (AFU_ORTHOLOGUE AFUA_1G05360)-RELATED"/>
    <property type="match status" value="1"/>
</dbReference>
<dbReference type="STRING" id="1344418.A0A1D2VK37"/>
<comment type="similarity">
    <text evidence="1">Belongs to the CoA-transferase III family.</text>
</comment>
<dbReference type="EMBL" id="KV454478">
    <property type="protein sequence ID" value="ODV61974.1"/>
    <property type="molecule type" value="Genomic_DNA"/>
</dbReference>
<gene>
    <name evidence="3" type="ORF">ASCRUDRAFT_75217</name>
</gene>
<dbReference type="InParanoid" id="A0A1D2VK37"/>
<evidence type="ECO:0000313" key="3">
    <source>
        <dbReference type="EMBL" id="ODV61974.1"/>
    </source>
</evidence>
<dbReference type="SUPFAM" id="SSF89796">
    <property type="entry name" value="CoA-transferase family III (CaiB/BaiF)"/>
    <property type="match status" value="2"/>
</dbReference>
<evidence type="ECO:0000313" key="4">
    <source>
        <dbReference type="Proteomes" id="UP000095038"/>
    </source>
</evidence>
<accession>A0A1D2VK37</accession>
<feature type="compositionally biased region" description="Basic and acidic residues" evidence="2">
    <location>
        <begin position="553"/>
        <end position="562"/>
    </location>
</feature>
<dbReference type="AlphaFoldDB" id="A0A1D2VK37"/>
<evidence type="ECO:0000256" key="1">
    <source>
        <dbReference type="ARBA" id="ARBA00008383"/>
    </source>
</evidence>
<dbReference type="Pfam" id="PF02515">
    <property type="entry name" value="CoA_transf_3"/>
    <property type="match status" value="1"/>
</dbReference>
<dbReference type="Proteomes" id="UP000095038">
    <property type="component" value="Unassembled WGS sequence"/>
</dbReference>
<dbReference type="GeneID" id="30966608"/>
<dbReference type="InterPro" id="IPR003673">
    <property type="entry name" value="CoA-Trfase_fam_III"/>
</dbReference>
<dbReference type="RefSeq" id="XP_020048281.1">
    <property type="nucleotide sequence ID" value="XM_020192972.1"/>
</dbReference>
<reference evidence="4" key="1">
    <citation type="submission" date="2016-05" db="EMBL/GenBank/DDBJ databases">
        <title>Comparative genomics of biotechnologically important yeasts.</title>
        <authorList>
            <consortium name="DOE Joint Genome Institute"/>
            <person name="Riley R."/>
            <person name="Haridas S."/>
            <person name="Wolfe K.H."/>
            <person name="Lopes M.R."/>
            <person name="Hittinger C.T."/>
            <person name="Goker M."/>
            <person name="Salamov A."/>
            <person name="Wisecaver J."/>
            <person name="Long T.M."/>
            <person name="Aerts A.L."/>
            <person name="Barry K."/>
            <person name="Choi C."/>
            <person name="Clum A."/>
            <person name="Coughlan A.Y."/>
            <person name="Deshpande S."/>
            <person name="Douglass A.P."/>
            <person name="Hanson S.J."/>
            <person name="Klenk H.-P."/>
            <person name="Labutti K."/>
            <person name="Lapidus A."/>
            <person name="Lindquist E."/>
            <person name="Lipzen A."/>
            <person name="Meier-Kolthoff J.P."/>
            <person name="Ohm R.A."/>
            <person name="Otillar R.P."/>
            <person name="Pangilinan J."/>
            <person name="Peng Y."/>
            <person name="Rokas A."/>
            <person name="Rosa C.A."/>
            <person name="Scheuner C."/>
            <person name="Sibirny A.A."/>
            <person name="Slot J.C."/>
            <person name="Stielow J.B."/>
            <person name="Sun H."/>
            <person name="Kurtzman C.P."/>
            <person name="Blackwell M."/>
            <person name="Grigoriev I.V."/>
            <person name="Jeffries T.W."/>
        </authorList>
    </citation>
    <scope>NUCLEOTIDE SEQUENCE [LARGE SCALE GENOMIC DNA]</scope>
    <source>
        <strain evidence="4">DSM 1968</strain>
    </source>
</reference>
<evidence type="ECO:0000256" key="2">
    <source>
        <dbReference type="SAM" id="MobiDB-lite"/>
    </source>
</evidence>
<dbReference type="OrthoDB" id="5863171at2759"/>
<dbReference type="InterPro" id="IPR052985">
    <property type="entry name" value="CoA-trans_III_biosynth/detox"/>
</dbReference>
<sequence>MTQSSSPYNQTNETIRIFKALVEDPLLDIPREIKDNVDKIQFTNDQTSEIILPCRLKECETAAALKGLEALAAIAISNLRFNNDSSDSGSIDLQHALMFLFLTYLSSVDGLGKLDKDVIKYLKPTDLNQAQSITYRRMSANLYETKDKGRYYHIHGSLEASTQLKLIGLPPYNPKLTDYNEIVNVLQGAVHNFSVDELEEQTLKYRQAGVEAMKSEDFLQTPHGKTISSKPFWEIEALETDTPPVEFASLSGDSAQKPQILKGLKVLELCRIIAGPTIGRILAEYGAEVIKVTSPTLPDVPFFQIDCNFGKHTCELNLKNKEDRVKFEELLKDADIVLDGYRTNAIEKLGYGPSKMTEFARQRNKGYIYGSENCFGFSGEWSDRAGWQQIADCASGIAWIQGQSLGLNEPMVPPFPMSDYGTGCMVAIAILLAVYKRAKFGGSYWCKSSLIQYDLLLMKQGLYPDDIWKNVLSKSSKDVLKLRYYDSVDKISSTCLRSMKRFKPDLFNGEGDQSEYFTKSYSEGFKGTVKVLKPVVQMKNTRNGFNTSTRPNGYDKPEWFMN</sequence>
<dbReference type="GO" id="GO:0016740">
    <property type="term" value="F:transferase activity"/>
    <property type="evidence" value="ECO:0007669"/>
    <property type="project" value="UniProtKB-KW"/>
</dbReference>
<keyword evidence="4" id="KW-1185">Reference proteome</keyword>
<dbReference type="InterPro" id="IPR023606">
    <property type="entry name" value="CoA-Trfase_III_dom_1_sf"/>
</dbReference>
<protein>
    <submittedName>
        <fullName evidence="3">CoA-transferase family III</fullName>
    </submittedName>
</protein>
<feature type="region of interest" description="Disordered" evidence="2">
    <location>
        <begin position="542"/>
        <end position="562"/>
    </location>
</feature>
<name>A0A1D2VK37_9ASCO</name>